<organism evidence="2">
    <name type="scientific">uncultured Caudovirales phage</name>
    <dbReference type="NCBI Taxonomy" id="2100421"/>
    <lineage>
        <taxon>Viruses</taxon>
        <taxon>Duplodnaviria</taxon>
        <taxon>Heunggongvirae</taxon>
        <taxon>Uroviricota</taxon>
        <taxon>Caudoviricetes</taxon>
        <taxon>Peduoviridae</taxon>
        <taxon>Maltschvirus</taxon>
        <taxon>Maltschvirus maltsch</taxon>
    </lineage>
</organism>
<feature type="compositionally biased region" description="Basic and acidic residues" evidence="1">
    <location>
        <begin position="14"/>
        <end position="27"/>
    </location>
</feature>
<feature type="compositionally biased region" description="Basic residues" evidence="1">
    <location>
        <begin position="34"/>
        <end position="44"/>
    </location>
</feature>
<sequence length="44" mass="4972">MGYEKRKAMGQKPEPTKVKAKGEEKSSSKTTKMAPKKVMTKKKM</sequence>
<reference evidence="2" key="1">
    <citation type="submission" date="2020-04" db="EMBL/GenBank/DDBJ databases">
        <authorList>
            <person name="Chiriac C."/>
            <person name="Salcher M."/>
            <person name="Ghai R."/>
            <person name="Kavagutti S V."/>
        </authorList>
    </citation>
    <scope>NUCLEOTIDE SEQUENCE</scope>
</reference>
<dbReference type="EMBL" id="LR796246">
    <property type="protein sequence ID" value="CAB4130989.1"/>
    <property type="molecule type" value="Genomic_DNA"/>
</dbReference>
<protein>
    <submittedName>
        <fullName evidence="2">Uncharacterized protein</fullName>
    </submittedName>
</protein>
<evidence type="ECO:0000256" key="1">
    <source>
        <dbReference type="SAM" id="MobiDB-lite"/>
    </source>
</evidence>
<accession>A0A6J5LH85</accession>
<proteinExistence type="predicted"/>
<evidence type="ECO:0000313" key="2">
    <source>
        <dbReference type="EMBL" id="CAB4130989.1"/>
    </source>
</evidence>
<gene>
    <name evidence="2" type="ORF">UFOVP133_36</name>
</gene>
<name>A0A6J5LH85_9CAUD</name>
<feature type="region of interest" description="Disordered" evidence="1">
    <location>
        <begin position="1"/>
        <end position="44"/>
    </location>
</feature>